<evidence type="ECO:0000313" key="1">
    <source>
        <dbReference type="EMBL" id="PRQ32448.1"/>
    </source>
</evidence>
<evidence type="ECO:0000313" key="2">
    <source>
        <dbReference type="Proteomes" id="UP000238479"/>
    </source>
</evidence>
<sequence length="95" mass="10749">MTLLPSFSATEPSVSSFFYCHGILLSCWFLSSSLLPWFIKLSPSLSTTSKKYSNTCNHTCNNPTISMFLDFISESRTLGFSFDFDLCVFYVVSQQ</sequence>
<dbReference type="AlphaFoldDB" id="A0A2P6QE30"/>
<accession>A0A2P6QE30</accession>
<protein>
    <submittedName>
        <fullName evidence="1">Uncharacterized protein</fullName>
    </submittedName>
</protein>
<dbReference type="Gramene" id="PRQ32448">
    <property type="protein sequence ID" value="PRQ32448"/>
    <property type="gene ID" value="RchiOBHm_Chr5g0046491"/>
</dbReference>
<dbReference type="Proteomes" id="UP000238479">
    <property type="component" value="Chromosome 5"/>
</dbReference>
<gene>
    <name evidence="1" type="ORF">RchiOBHm_Chr5g0046491</name>
</gene>
<name>A0A2P6QE30_ROSCH</name>
<keyword evidence="2" id="KW-1185">Reference proteome</keyword>
<dbReference type="EMBL" id="PDCK01000043">
    <property type="protein sequence ID" value="PRQ32448.1"/>
    <property type="molecule type" value="Genomic_DNA"/>
</dbReference>
<organism evidence="1 2">
    <name type="scientific">Rosa chinensis</name>
    <name type="common">China rose</name>
    <dbReference type="NCBI Taxonomy" id="74649"/>
    <lineage>
        <taxon>Eukaryota</taxon>
        <taxon>Viridiplantae</taxon>
        <taxon>Streptophyta</taxon>
        <taxon>Embryophyta</taxon>
        <taxon>Tracheophyta</taxon>
        <taxon>Spermatophyta</taxon>
        <taxon>Magnoliopsida</taxon>
        <taxon>eudicotyledons</taxon>
        <taxon>Gunneridae</taxon>
        <taxon>Pentapetalae</taxon>
        <taxon>rosids</taxon>
        <taxon>fabids</taxon>
        <taxon>Rosales</taxon>
        <taxon>Rosaceae</taxon>
        <taxon>Rosoideae</taxon>
        <taxon>Rosoideae incertae sedis</taxon>
        <taxon>Rosa</taxon>
    </lineage>
</organism>
<reference evidence="1 2" key="1">
    <citation type="journal article" date="2018" name="Nat. Genet.">
        <title>The Rosa genome provides new insights in the design of modern roses.</title>
        <authorList>
            <person name="Bendahmane M."/>
        </authorList>
    </citation>
    <scope>NUCLEOTIDE SEQUENCE [LARGE SCALE GENOMIC DNA]</scope>
    <source>
        <strain evidence="2">cv. Old Blush</strain>
    </source>
</reference>
<comment type="caution">
    <text evidence="1">The sequence shown here is derived from an EMBL/GenBank/DDBJ whole genome shotgun (WGS) entry which is preliminary data.</text>
</comment>
<proteinExistence type="predicted"/>